<reference evidence="2 3" key="1">
    <citation type="submission" date="2009-01" db="EMBL/GenBank/DDBJ databases">
        <authorList>
            <person name="Qin X."/>
            <person name="Bachman B."/>
            <person name="Battles P."/>
            <person name="Bell A."/>
            <person name="Bess C."/>
            <person name="Bickham C."/>
            <person name="Chaboub L."/>
            <person name="Chen D."/>
            <person name="Coyle M."/>
            <person name="Deiros D.R."/>
            <person name="Dinh H."/>
            <person name="Forbes L."/>
            <person name="Fowler G."/>
            <person name="Francisco L."/>
            <person name="Fu Q."/>
            <person name="Gubbala S."/>
            <person name="Hale W."/>
            <person name="Han Y."/>
            <person name="Hemphill L."/>
            <person name="Highlander S.K."/>
            <person name="Hirani K."/>
            <person name="Hogues M."/>
            <person name="Jackson L."/>
            <person name="Jakkamsetti A."/>
            <person name="Javaid M."/>
            <person name="Jiang H."/>
            <person name="Korchina V."/>
            <person name="Kovar C."/>
            <person name="Lara F."/>
            <person name="Lee S."/>
            <person name="Mata R."/>
            <person name="Mathew T."/>
            <person name="Moen C."/>
            <person name="Morales K."/>
            <person name="Munidasa M."/>
            <person name="Nazareth L."/>
            <person name="Ngo R."/>
            <person name="Nguyen L."/>
            <person name="Okwuonu G."/>
            <person name="Ongeri F."/>
            <person name="Patil S."/>
            <person name="Petrosino J."/>
            <person name="Pham C."/>
            <person name="Pham P."/>
            <person name="Pu L.-L."/>
            <person name="Puazo M."/>
            <person name="Raj R."/>
            <person name="Reid J."/>
            <person name="Rouhana J."/>
            <person name="Saada N."/>
            <person name="Shang Y."/>
            <person name="Simmons D."/>
            <person name="Thornton R."/>
            <person name="Warren J."/>
            <person name="Weissenberger G."/>
            <person name="Zhang J."/>
            <person name="Zhang L."/>
            <person name="Zhou C."/>
            <person name="Zhu D."/>
            <person name="Muzny D."/>
            <person name="Worley K."/>
            <person name="Gibbs R."/>
        </authorList>
    </citation>
    <scope>NUCLEOTIDE SEQUENCE [LARGE SCALE GENOMIC DNA]</scope>
    <source>
        <strain evidence="2 3">ATCC 51866</strain>
    </source>
</reference>
<sequence length="45" mass="5023">MAAPANFSAFMSSFQAAQAGFRRGETRPIARDYPANRTSLQWSEK</sequence>
<gene>
    <name evidence="2" type="ORF">HMPREF0293_2017</name>
</gene>
<dbReference type="EMBL" id="ACHF01000099">
    <property type="protein sequence ID" value="EEI62496.1"/>
    <property type="molecule type" value="Genomic_DNA"/>
</dbReference>
<organism evidence="2 3">
    <name type="scientific">Corynebacterium glucuronolyticum ATCC 51866</name>
    <dbReference type="NCBI Taxonomy" id="548478"/>
    <lineage>
        <taxon>Bacteria</taxon>
        <taxon>Bacillati</taxon>
        <taxon>Actinomycetota</taxon>
        <taxon>Actinomycetes</taxon>
        <taxon>Mycobacteriales</taxon>
        <taxon>Corynebacteriaceae</taxon>
        <taxon>Corynebacterium</taxon>
    </lineage>
</organism>
<evidence type="ECO:0000256" key="1">
    <source>
        <dbReference type="SAM" id="MobiDB-lite"/>
    </source>
</evidence>
<evidence type="ECO:0000313" key="2">
    <source>
        <dbReference type="EMBL" id="EEI62496.1"/>
    </source>
</evidence>
<comment type="caution">
    <text evidence="2">The sequence shown here is derived from an EMBL/GenBank/DDBJ whole genome shotgun (WGS) entry which is preliminary data.</text>
</comment>
<dbReference type="Proteomes" id="UP000006237">
    <property type="component" value="Unassembled WGS sequence"/>
</dbReference>
<feature type="region of interest" description="Disordered" evidence="1">
    <location>
        <begin position="21"/>
        <end position="45"/>
    </location>
</feature>
<evidence type="ECO:0000313" key="3">
    <source>
        <dbReference type="Proteomes" id="UP000006237"/>
    </source>
</evidence>
<name>A0ABM9XMW5_9CORY</name>
<proteinExistence type="predicted"/>
<keyword evidence="3" id="KW-1185">Reference proteome</keyword>
<accession>A0ABM9XMW5</accession>
<protein>
    <submittedName>
        <fullName evidence="2">Uncharacterized protein</fullName>
    </submittedName>
</protein>
<feature type="compositionally biased region" description="Polar residues" evidence="1">
    <location>
        <begin position="36"/>
        <end position="45"/>
    </location>
</feature>